<protein>
    <submittedName>
        <fullName evidence="1">Uncharacterized protein</fullName>
    </submittedName>
</protein>
<comment type="caution">
    <text evidence="1">The sequence shown here is derived from an EMBL/GenBank/DDBJ whole genome shotgun (WGS) entry which is preliminary data.</text>
</comment>
<proteinExistence type="predicted"/>
<sequence>MLFQIILKAIHIVYADASYCHAYKPGVNIKNGFNDKTPFFKACIIYKSLAYVSSSYNYKAIEPVKTQYLFNLVIEVFNIIPITLLAKPAEIVKILTNLTCSYVHFFTKFFR</sequence>
<reference evidence="1" key="1">
    <citation type="submission" date="2019-08" db="EMBL/GenBank/DDBJ databases">
        <authorList>
            <person name="Kucharzyk K."/>
            <person name="Murdoch R.W."/>
            <person name="Higgins S."/>
            <person name="Loffler F."/>
        </authorList>
    </citation>
    <scope>NUCLEOTIDE SEQUENCE</scope>
</reference>
<gene>
    <name evidence="1" type="ORF">SDC9_128190</name>
</gene>
<evidence type="ECO:0000313" key="1">
    <source>
        <dbReference type="EMBL" id="MPM81138.1"/>
    </source>
</evidence>
<dbReference type="AlphaFoldDB" id="A0A645CWB1"/>
<name>A0A645CWB1_9ZZZZ</name>
<dbReference type="EMBL" id="VSSQ01030569">
    <property type="protein sequence ID" value="MPM81138.1"/>
    <property type="molecule type" value="Genomic_DNA"/>
</dbReference>
<accession>A0A645CWB1</accession>
<organism evidence="1">
    <name type="scientific">bioreactor metagenome</name>
    <dbReference type="NCBI Taxonomy" id="1076179"/>
    <lineage>
        <taxon>unclassified sequences</taxon>
        <taxon>metagenomes</taxon>
        <taxon>ecological metagenomes</taxon>
    </lineage>
</organism>